<dbReference type="InterPro" id="IPR020841">
    <property type="entry name" value="PKS_Beta-ketoAc_synthase_dom"/>
</dbReference>
<dbReference type="Gene3D" id="3.40.50.720">
    <property type="entry name" value="NAD(P)-binding Rossmann-like Domain"/>
    <property type="match status" value="2"/>
</dbReference>
<evidence type="ECO:0000256" key="3">
    <source>
        <dbReference type="ARBA" id="ARBA00022679"/>
    </source>
</evidence>
<dbReference type="InterPro" id="IPR020807">
    <property type="entry name" value="PKS_DH"/>
</dbReference>
<dbReference type="SMART" id="SM00823">
    <property type="entry name" value="PKS_PP"/>
    <property type="match status" value="1"/>
</dbReference>
<dbReference type="SUPFAM" id="SSF51735">
    <property type="entry name" value="NAD(P)-binding Rossmann-fold domains"/>
    <property type="match status" value="2"/>
</dbReference>
<feature type="domain" description="PKS/mFAS DH" evidence="11">
    <location>
        <begin position="998"/>
        <end position="1313"/>
    </location>
</feature>
<keyword evidence="1" id="KW-0596">Phosphopantetheine</keyword>
<dbReference type="CDD" id="cd05274">
    <property type="entry name" value="KR_FAS_SDR_x"/>
    <property type="match status" value="1"/>
</dbReference>
<dbReference type="PROSITE" id="PS52019">
    <property type="entry name" value="PKS_MFAS_DH"/>
    <property type="match status" value="1"/>
</dbReference>
<evidence type="ECO:0000256" key="1">
    <source>
        <dbReference type="ARBA" id="ARBA00022450"/>
    </source>
</evidence>
<dbReference type="SMART" id="SM00822">
    <property type="entry name" value="PKS_KR"/>
    <property type="match status" value="1"/>
</dbReference>
<dbReference type="SMART" id="SM00826">
    <property type="entry name" value="PKS_DH"/>
    <property type="match status" value="1"/>
</dbReference>
<accession>A0A6H0XIY4</accession>
<dbReference type="Gene3D" id="3.40.366.10">
    <property type="entry name" value="Malonyl-Coenzyme A Acyl Carrier Protein, domain 2"/>
    <property type="match status" value="1"/>
</dbReference>
<dbReference type="InterPro" id="IPR013217">
    <property type="entry name" value="Methyltransf_12"/>
</dbReference>
<protein>
    <submittedName>
        <fullName evidence="12">Uncharacterized protein</fullName>
    </submittedName>
</protein>
<dbReference type="InterPro" id="IPR057326">
    <property type="entry name" value="KR_dom"/>
</dbReference>
<sequence>MSPYISSRASTDSVPQADDLIAVIGMSCKFPGDADTPERLWELCQSGKNAWSEVPPERFNGKAFKDPDYKEPGTINAAGGHFLNADVSKFDASFFNFTYDAASTMDPQIRLQLESVFEATEDAGLPLSRLAGSNTSVFAGCFTKDYNDALARDPDNIPQTILTGNGSSMVSNRTSHFFDLTGPSMTIDTACSTSLTALHLACQSLKTGDSTMSIVTATNLILYTTTFVALSNLGLLGDSGKCYAWDDRAHGYGRGEGVATLIIKPLSRAIADKDNIRAIIRGSALNQDGKTPTITSPSVAAQIALMRDCYRDAGIDPKDTPYVEAHMTGTKVGDPIEAEAISTVFTRDRSPGDPVYVGSIKTNVGHTEATSGIAGVMKAILAVQKGFIPPNAIFDRPNPNIDLELLKVKVPTQLIPWPQGAVRRVSINNFGFGGANAHVIVEAFNRESTAHGQAEATTATTNGHNGINGTNGTNDSTHYQHPLKLQKAAKTEAALLIERQSNGNSNGTANGQNTVDAGSNGVASVPQSIFVLSSKDSGVTDSMRANLAQWLEEKRKAGEQVDLASLSYTLAERRSRLPFASAVIADSVDTLITALNESKKATIAREAPRIGFVFNGQGGQWFAMGRELFAYPEFAQAMQEADAIIKGLGASWSLIDELHKDESISRVQEPAFSQPLCTALQLALVRLLKSWNIEPYAVVSHSSGEAAAAYCVGGLTFAEALGAIYYRGLLTEKYMHANAKKGAMLAAGVSPATALPYLDALEVGKAVVACINSPENVTLSGDEDAIIKLEELLKQDNHFARRLKVEAAYHSHHMLAMADEYLDLLKQVIKPKEGPLDHVYGCPVTGELLTDYAQLGPAHWVQNLTQAVQFSSALQSICLTKPDSSLSPVDFLLEIGPSGTMAGPIRQCLQVPEMRGRTVAYASCLTRNANAINTMQQTVCTLVCKGQAVNLSRTSPGSDKREPHMLTDLPLYPWNHTTSYWKEHRMVRAHRFRADPPVELLGHIVPGTNSFTPTWRSFLKASELPWLRDHVVQSEMVVPGAGYVIMAIEAVKQLLKPIEGTYTGFMLRKVDILRALVVPDTEDGIEVQLTLSPCAESELDSRGWWKFNIYSVTHQDSTWTEHSRGYIALKQKASTSQEVDESSASLFQDKWTEAQTRAWSKSDPEEIFTKLRESGIVHGPLFQNLLDVRVSAPHSSTTFWIQECKVPKTGLPSELVIHPTTLDSIFQAAYPGLASETLKGCMVLPRSIEQVYISASIPQAGGHLLEARAEVKDLGRKGFSSTLTIVDSDGMSDEPVARVTGLFCQAVPMGAVQRQHDDPRTCFKMVWRPDWTYLSSAELKRPITFSADPSDVDMANTLDRAAYHFIHDTLLKLTAEDVQGLSWHQQRFLEWMRLQDRLGAEGKLGRNSQSWANCSQGIKQLLYDEVQTSSVNGRLLCRIGFSLLDIMRNKEAPLELMMRDGLLYETYDKATRAARLSAQTKHLITLFAHKQPHGRILEIGAGTGSATTRVLDALSQETSASGALISRYDFTDISSGFFEQAKTNFAAWSGVMNFQKLDIESDPAAQGFELGSYDLIVACLVLHATQDLEVTMANVRKLMKPGAKLLLIETTRDTLDAQLIFSTLPGWWLGKDRANSPNVNTEEWNRILKATGFSGVDLELRDFEEDHAYSISTMLATASESPRYPEALTIVTSEATSESWAQKFAASLTQATGSSVSVKPLHQLQGEQHCIFLLEMLQPLLNQMDESTFSDVHNALLSSQTALWVANGDYANGVKPDSALHTGLLRTYRVEEVLKRLVSCDLATPEDPWTEANAGILVKLIQKTFDLGKPLDEIDTEYAVRDSQVQIARVYQDARTNDSVKALSKGTEPRLQPWVNNEIPLRIEVGTPGLLDSLMFVPDKSLCEPLPEEYIEIEPTAFGLNFRDVLCALGHIDGNVLGFECSGIVTKTGSRTHQSGLNTGDRVCAVMLGSFGTKVRVHHTWCARVPDTASLEDAASMPLVYATAYQALEVCARLQEGESVLIHAASGGVGQAAIMMAQLKKARIFATVGTDAKKQFIHDTYGIPLDDIFSSRNDSFAAAVMAKTNGAGVDIVLNSLAGNLLKASWECLAYFGRFIEIGRRDIEQDKALSMLPFSRVTTFATVDLNYLIRLRPNLVNEVMGAVMQLWQAGKIRPVAPVTAFPMSEITSAFRLMQSGKHQGKIILTPKPDDQVQVLPLVNHFKFAPDASYLIAGGLGGIGQSLARYLTSNGCKHLIMLSRSAAQHSDADNLISDLKSQGCAVSIRNCDVSDAQALQSTMEDLEKSGVPPVRGVIQAAMVLKDSVFETMTHEKWQATLGPKIDATWNLHNTLPDLDFFVMLSSVVGMMGSPGQSNYAAGSAFQDAFARFRVRQGLHAVSIDLGSIGGVGHAAKTDGVIERLRGLGFEPIEEMQMLRIIEMAMSRVNETVDTSQVITGLSLWDETMEVLWAADHRLWTLKRNNVHGQQDDETAGPKLGSQRDLREAMTKAKTREQAVQCCLDALMNKIKGIFALSDDAVDPSQPLTDFGVDSLVAVEVRNWLSLSLQADVSIFDIMQSASLQVLAEKTVEKSQLVSASILA</sequence>
<feature type="domain" description="Carrier" evidence="9">
    <location>
        <begin position="2511"/>
        <end position="2588"/>
    </location>
</feature>
<keyword evidence="5" id="KW-0560">Oxidoreductase</keyword>
<dbReference type="CDD" id="cd00833">
    <property type="entry name" value="PKS"/>
    <property type="match status" value="1"/>
</dbReference>
<keyword evidence="2" id="KW-0597">Phosphoprotein</keyword>
<dbReference type="InterPro" id="IPR009081">
    <property type="entry name" value="PP-bd_ACP"/>
</dbReference>
<feature type="domain" description="Ketosynthase family 3 (KS3)" evidence="10">
    <location>
        <begin position="18"/>
        <end position="443"/>
    </location>
</feature>
<dbReference type="PROSITE" id="PS52004">
    <property type="entry name" value="KS3_2"/>
    <property type="match status" value="1"/>
</dbReference>
<evidence type="ECO:0000259" key="9">
    <source>
        <dbReference type="PROSITE" id="PS50075"/>
    </source>
</evidence>
<dbReference type="Pfam" id="PF08242">
    <property type="entry name" value="Methyltransf_12"/>
    <property type="match status" value="1"/>
</dbReference>
<dbReference type="InterPro" id="IPR014031">
    <property type="entry name" value="Ketoacyl_synth_C"/>
</dbReference>
<organism evidence="12 13">
    <name type="scientific">Peltaster fructicola</name>
    <dbReference type="NCBI Taxonomy" id="286661"/>
    <lineage>
        <taxon>Eukaryota</taxon>
        <taxon>Fungi</taxon>
        <taxon>Dikarya</taxon>
        <taxon>Ascomycota</taxon>
        <taxon>Pezizomycotina</taxon>
        <taxon>Dothideomycetes</taxon>
        <taxon>Dothideomycetes incertae sedis</taxon>
        <taxon>Peltaster</taxon>
    </lineage>
</organism>
<dbReference type="InterPro" id="IPR014043">
    <property type="entry name" value="Acyl_transferase_dom"/>
</dbReference>
<evidence type="ECO:0000313" key="13">
    <source>
        <dbReference type="Proteomes" id="UP000503462"/>
    </source>
</evidence>
<dbReference type="GO" id="GO:0031177">
    <property type="term" value="F:phosphopantetheine binding"/>
    <property type="evidence" value="ECO:0007669"/>
    <property type="project" value="InterPro"/>
</dbReference>
<dbReference type="Proteomes" id="UP000503462">
    <property type="component" value="Chromosome 1"/>
</dbReference>
<dbReference type="Gene3D" id="3.40.50.150">
    <property type="entry name" value="Vaccinia Virus protein VP39"/>
    <property type="match status" value="1"/>
</dbReference>
<dbReference type="Pfam" id="PF14765">
    <property type="entry name" value="PS-DH"/>
    <property type="match status" value="1"/>
</dbReference>
<feature type="active site" description="Proton acceptor; for dehydratase activity" evidence="8">
    <location>
        <position position="1030"/>
    </location>
</feature>
<evidence type="ECO:0000256" key="4">
    <source>
        <dbReference type="ARBA" id="ARBA00022857"/>
    </source>
</evidence>
<dbReference type="InterPro" id="IPR049900">
    <property type="entry name" value="PKS_mFAS_DH"/>
</dbReference>
<evidence type="ECO:0000256" key="8">
    <source>
        <dbReference type="PROSITE-ProRule" id="PRU01363"/>
    </source>
</evidence>
<dbReference type="Gene3D" id="1.10.1200.10">
    <property type="entry name" value="ACP-like"/>
    <property type="match status" value="1"/>
</dbReference>
<dbReference type="Pfam" id="PF00698">
    <property type="entry name" value="Acyl_transf_1"/>
    <property type="match status" value="1"/>
</dbReference>
<dbReference type="GO" id="GO:0016491">
    <property type="term" value="F:oxidoreductase activity"/>
    <property type="evidence" value="ECO:0007669"/>
    <property type="project" value="UniProtKB-KW"/>
</dbReference>
<dbReference type="InterPro" id="IPR016039">
    <property type="entry name" value="Thiolase-like"/>
</dbReference>
<dbReference type="SUPFAM" id="SSF50129">
    <property type="entry name" value="GroES-like"/>
    <property type="match status" value="1"/>
</dbReference>
<dbReference type="GO" id="GO:0006633">
    <property type="term" value="P:fatty acid biosynthetic process"/>
    <property type="evidence" value="ECO:0007669"/>
    <property type="project" value="InterPro"/>
</dbReference>
<keyword evidence="7" id="KW-0012">Acyltransferase</keyword>
<dbReference type="SUPFAM" id="SSF55048">
    <property type="entry name" value="Probable ACP-binding domain of malonyl-CoA ACP transacylase"/>
    <property type="match status" value="1"/>
</dbReference>
<keyword evidence="13" id="KW-1185">Reference proteome</keyword>
<dbReference type="InterPro" id="IPR018201">
    <property type="entry name" value="Ketoacyl_synth_AS"/>
</dbReference>
<dbReference type="InterPro" id="IPR001227">
    <property type="entry name" value="Ac_transferase_dom_sf"/>
</dbReference>
<evidence type="ECO:0000256" key="6">
    <source>
        <dbReference type="ARBA" id="ARBA00023268"/>
    </source>
</evidence>
<gene>
    <name evidence="12" type="ORF">AMS68_000102</name>
</gene>
<dbReference type="Pfam" id="PF13602">
    <property type="entry name" value="ADH_zinc_N_2"/>
    <property type="match status" value="1"/>
</dbReference>
<dbReference type="SMART" id="SM00827">
    <property type="entry name" value="PKS_AT"/>
    <property type="match status" value="1"/>
</dbReference>
<dbReference type="SMART" id="SM00825">
    <property type="entry name" value="PKS_KS"/>
    <property type="match status" value="1"/>
</dbReference>
<feature type="region of interest" description="C-terminal hotdog fold" evidence="8">
    <location>
        <begin position="1158"/>
        <end position="1313"/>
    </location>
</feature>
<dbReference type="GO" id="GO:0004315">
    <property type="term" value="F:3-oxoacyl-[acyl-carrier-protein] synthase activity"/>
    <property type="evidence" value="ECO:0007669"/>
    <property type="project" value="InterPro"/>
</dbReference>
<dbReference type="SMART" id="SM00829">
    <property type="entry name" value="PKS_ER"/>
    <property type="match status" value="1"/>
</dbReference>
<dbReference type="Gene3D" id="3.40.47.10">
    <property type="match status" value="1"/>
</dbReference>
<evidence type="ECO:0000256" key="2">
    <source>
        <dbReference type="ARBA" id="ARBA00022553"/>
    </source>
</evidence>
<dbReference type="Pfam" id="PF23297">
    <property type="entry name" value="ACP_SdgA_C"/>
    <property type="match status" value="1"/>
</dbReference>
<evidence type="ECO:0000313" key="12">
    <source>
        <dbReference type="EMBL" id="QIW94584.1"/>
    </source>
</evidence>
<dbReference type="FunFam" id="3.40.50.720:FF:000209">
    <property type="entry name" value="Polyketide synthase Pks12"/>
    <property type="match status" value="1"/>
</dbReference>
<dbReference type="InterPro" id="IPR016035">
    <property type="entry name" value="Acyl_Trfase/lysoPLipase"/>
</dbReference>
<dbReference type="Pfam" id="PF02801">
    <property type="entry name" value="Ketoacyl-synt_C"/>
    <property type="match status" value="1"/>
</dbReference>
<dbReference type="InterPro" id="IPR006162">
    <property type="entry name" value="Ppantetheine_attach_site"/>
</dbReference>
<evidence type="ECO:0000256" key="7">
    <source>
        <dbReference type="ARBA" id="ARBA00023315"/>
    </source>
</evidence>
<dbReference type="InterPro" id="IPR036291">
    <property type="entry name" value="NAD(P)-bd_dom_sf"/>
</dbReference>
<dbReference type="Gene3D" id="3.10.129.110">
    <property type="entry name" value="Polyketide synthase dehydratase"/>
    <property type="match status" value="1"/>
</dbReference>
<dbReference type="InterPro" id="IPR016036">
    <property type="entry name" value="Malonyl_transacylase_ACP-bd"/>
</dbReference>
<dbReference type="SUPFAM" id="SSF53901">
    <property type="entry name" value="Thiolase-like"/>
    <property type="match status" value="1"/>
</dbReference>
<dbReference type="Gene3D" id="3.30.70.3290">
    <property type="match status" value="1"/>
</dbReference>
<feature type="active site" description="Proton donor; for dehydratase activity" evidence="8">
    <location>
        <position position="1223"/>
    </location>
</feature>
<evidence type="ECO:0000259" key="11">
    <source>
        <dbReference type="PROSITE" id="PS52019"/>
    </source>
</evidence>
<dbReference type="GO" id="GO:0004312">
    <property type="term" value="F:fatty acid synthase activity"/>
    <property type="evidence" value="ECO:0007669"/>
    <property type="project" value="TreeGrafter"/>
</dbReference>
<dbReference type="InterPro" id="IPR014030">
    <property type="entry name" value="Ketoacyl_synth_N"/>
</dbReference>
<dbReference type="PANTHER" id="PTHR43775">
    <property type="entry name" value="FATTY ACID SYNTHASE"/>
    <property type="match status" value="1"/>
</dbReference>
<dbReference type="PANTHER" id="PTHR43775:SF29">
    <property type="entry name" value="ASPERFURANONE POLYKETIDE SYNTHASE AFOG-RELATED"/>
    <property type="match status" value="1"/>
</dbReference>
<dbReference type="GO" id="GO:0044550">
    <property type="term" value="P:secondary metabolite biosynthetic process"/>
    <property type="evidence" value="ECO:0007669"/>
    <property type="project" value="TreeGrafter"/>
</dbReference>
<dbReference type="Pfam" id="PF16197">
    <property type="entry name" value="KAsynt_C_assoc"/>
    <property type="match status" value="1"/>
</dbReference>
<dbReference type="InterPro" id="IPR020806">
    <property type="entry name" value="PKS_PP-bd"/>
</dbReference>
<dbReference type="SUPFAM" id="SSF52151">
    <property type="entry name" value="FabD/lysophospholipase-like"/>
    <property type="match status" value="1"/>
</dbReference>
<dbReference type="InterPro" id="IPR050091">
    <property type="entry name" value="PKS_NRPS_Biosynth_Enz"/>
</dbReference>
<dbReference type="CDD" id="cd05195">
    <property type="entry name" value="enoyl_red"/>
    <property type="match status" value="1"/>
</dbReference>
<dbReference type="InterPro" id="IPR013968">
    <property type="entry name" value="PKS_KR"/>
</dbReference>
<dbReference type="InterPro" id="IPR042104">
    <property type="entry name" value="PKS_dehydratase_sf"/>
</dbReference>
<proteinExistence type="predicted"/>
<dbReference type="InterPro" id="IPR032821">
    <property type="entry name" value="PKS_assoc"/>
</dbReference>
<feature type="region of interest" description="N-terminal hotdog fold" evidence="8">
    <location>
        <begin position="998"/>
        <end position="1134"/>
    </location>
</feature>
<evidence type="ECO:0000259" key="10">
    <source>
        <dbReference type="PROSITE" id="PS52004"/>
    </source>
</evidence>
<dbReference type="InterPro" id="IPR029063">
    <property type="entry name" value="SAM-dependent_MTases_sf"/>
</dbReference>
<dbReference type="EMBL" id="CP051139">
    <property type="protein sequence ID" value="QIW94584.1"/>
    <property type="molecule type" value="Genomic_DNA"/>
</dbReference>
<dbReference type="PROSITE" id="PS00606">
    <property type="entry name" value="KS3_1"/>
    <property type="match status" value="1"/>
</dbReference>
<keyword evidence="4" id="KW-0521">NADP</keyword>
<dbReference type="PROSITE" id="PS50075">
    <property type="entry name" value="CARRIER"/>
    <property type="match status" value="1"/>
</dbReference>
<dbReference type="SUPFAM" id="SSF53335">
    <property type="entry name" value="S-adenosyl-L-methionine-dependent methyltransferases"/>
    <property type="match status" value="1"/>
</dbReference>
<name>A0A6H0XIY4_9PEZI</name>
<evidence type="ECO:0000256" key="5">
    <source>
        <dbReference type="ARBA" id="ARBA00023002"/>
    </source>
</evidence>
<dbReference type="InterPro" id="IPR011032">
    <property type="entry name" value="GroES-like_sf"/>
</dbReference>
<dbReference type="OrthoDB" id="329835at2759"/>
<dbReference type="Gene3D" id="3.90.180.10">
    <property type="entry name" value="Medium-chain alcohol dehydrogenases, catalytic domain"/>
    <property type="match status" value="1"/>
</dbReference>
<keyword evidence="6" id="KW-0511">Multifunctional enzyme</keyword>
<dbReference type="PROSITE" id="PS00012">
    <property type="entry name" value="PHOSPHOPANTETHEINE"/>
    <property type="match status" value="1"/>
</dbReference>
<dbReference type="InterPro" id="IPR020843">
    <property type="entry name" value="ER"/>
</dbReference>
<dbReference type="SUPFAM" id="SSF47336">
    <property type="entry name" value="ACP-like"/>
    <property type="match status" value="1"/>
</dbReference>
<dbReference type="InterPro" id="IPR049551">
    <property type="entry name" value="PKS_DH_C"/>
</dbReference>
<reference evidence="12 13" key="1">
    <citation type="journal article" date="2016" name="Sci. Rep.">
        <title>Peltaster fructicola genome reveals evolution from an invasive phytopathogen to an ectophytic parasite.</title>
        <authorList>
            <person name="Xu C."/>
            <person name="Chen H."/>
            <person name="Gleason M.L."/>
            <person name="Xu J.R."/>
            <person name="Liu H."/>
            <person name="Zhang R."/>
            <person name="Sun G."/>
        </authorList>
    </citation>
    <scope>NUCLEOTIDE SEQUENCE [LARGE SCALE GENOMIC DNA]</scope>
    <source>
        <strain evidence="12 13">LNHT1506</strain>
    </source>
</reference>
<dbReference type="InterPro" id="IPR036736">
    <property type="entry name" value="ACP-like_sf"/>
</dbReference>
<dbReference type="InterPro" id="IPR049552">
    <property type="entry name" value="PKS_DH_N"/>
</dbReference>
<dbReference type="Pfam" id="PF08659">
    <property type="entry name" value="KR"/>
    <property type="match status" value="1"/>
</dbReference>
<keyword evidence="3" id="KW-0808">Transferase</keyword>
<dbReference type="Pfam" id="PF21089">
    <property type="entry name" value="PKS_DH_N"/>
    <property type="match status" value="1"/>
</dbReference>
<dbReference type="CDD" id="cd02440">
    <property type="entry name" value="AdoMet_MTases"/>
    <property type="match status" value="1"/>
</dbReference>
<dbReference type="Pfam" id="PF00109">
    <property type="entry name" value="ketoacyl-synt"/>
    <property type="match status" value="1"/>
</dbReference>
<dbReference type="GO" id="GO:1901336">
    <property type="term" value="P:lactone biosynthetic process"/>
    <property type="evidence" value="ECO:0007669"/>
    <property type="project" value="UniProtKB-ARBA"/>
</dbReference>